<organism evidence="4 5">
    <name type="scientific">Trichoglossum hirsutum</name>
    <dbReference type="NCBI Taxonomy" id="265104"/>
    <lineage>
        <taxon>Eukaryota</taxon>
        <taxon>Fungi</taxon>
        <taxon>Dikarya</taxon>
        <taxon>Ascomycota</taxon>
        <taxon>Pezizomycotina</taxon>
        <taxon>Geoglossomycetes</taxon>
        <taxon>Geoglossales</taxon>
        <taxon>Geoglossaceae</taxon>
        <taxon>Trichoglossum</taxon>
    </lineage>
</organism>
<evidence type="ECO:0000313" key="5">
    <source>
        <dbReference type="Proteomes" id="UP000750711"/>
    </source>
</evidence>
<gene>
    <name evidence="4" type="ORF">GP486_007347</name>
</gene>
<dbReference type="Pfam" id="PF06414">
    <property type="entry name" value="Zeta_toxin"/>
    <property type="match status" value="1"/>
</dbReference>
<sequence length="215" mass="24753">MPDLYIITGSNGAGKSSIGPDYLPPHILQHGPVFDGDKLFVEKRNELWRTIKSPKECRNQAMDFVQHTFDSLVDHALAMNKDFAYEGHFGTEETWNIPRRFREAGFHIHLIFLGLRDIDLSNLRVFDRTKEGGHNVPPYEVELNFFGNLKKLNEHYALFHSVQIIDTSEAEHQVLAVFNEGEPAHAVPPDILPHWFHSQLPAITQKIRDDEPKFF</sequence>
<dbReference type="EMBL" id="JAGHQM010002024">
    <property type="protein sequence ID" value="KAH0551437.1"/>
    <property type="molecule type" value="Genomic_DNA"/>
</dbReference>
<evidence type="ECO:0000313" key="4">
    <source>
        <dbReference type="EMBL" id="KAH0551437.1"/>
    </source>
</evidence>
<dbReference type="PANTHER" id="PTHR39206">
    <property type="entry name" value="SLL8004 PROTEIN"/>
    <property type="match status" value="1"/>
</dbReference>
<accession>A0A9P8IIA0</accession>
<name>A0A9P8IIA0_9PEZI</name>
<reference evidence="4" key="1">
    <citation type="submission" date="2021-03" db="EMBL/GenBank/DDBJ databases">
        <title>Comparative genomics and phylogenomic investigation of the class Geoglossomycetes provide insights into ecological specialization and systematics.</title>
        <authorList>
            <person name="Melie T."/>
            <person name="Pirro S."/>
            <person name="Miller A.N."/>
            <person name="Quandt A."/>
        </authorList>
    </citation>
    <scope>NUCLEOTIDE SEQUENCE</scope>
    <source>
        <strain evidence="4">CAQ_001_2017</strain>
    </source>
</reference>
<dbReference type="PANTHER" id="PTHR39206:SF1">
    <property type="entry name" value="SLL8004 PROTEIN"/>
    <property type="match status" value="1"/>
</dbReference>
<dbReference type="Gene3D" id="3.40.50.300">
    <property type="entry name" value="P-loop containing nucleotide triphosphate hydrolases"/>
    <property type="match status" value="1"/>
</dbReference>
<evidence type="ECO:0000259" key="3">
    <source>
        <dbReference type="Pfam" id="PF06414"/>
    </source>
</evidence>
<evidence type="ECO:0000256" key="2">
    <source>
        <dbReference type="ARBA" id="ARBA00022840"/>
    </source>
</evidence>
<feature type="domain" description="Zeta toxin" evidence="3">
    <location>
        <begin position="2"/>
        <end position="169"/>
    </location>
</feature>
<dbReference type="GO" id="GO:0016301">
    <property type="term" value="F:kinase activity"/>
    <property type="evidence" value="ECO:0007669"/>
    <property type="project" value="InterPro"/>
</dbReference>
<dbReference type="GO" id="GO:0005524">
    <property type="term" value="F:ATP binding"/>
    <property type="evidence" value="ECO:0007669"/>
    <property type="project" value="UniProtKB-KW"/>
</dbReference>
<proteinExistence type="predicted"/>
<keyword evidence="2" id="KW-0067">ATP-binding</keyword>
<comment type="caution">
    <text evidence="4">The sequence shown here is derived from an EMBL/GenBank/DDBJ whole genome shotgun (WGS) entry which is preliminary data.</text>
</comment>
<evidence type="ECO:0000256" key="1">
    <source>
        <dbReference type="ARBA" id="ARBA00022741"/>
    </source>
</evidence>
<protein>
    <recommendedName>
        <fullName evidence="3">Zeta toxin domain-containing protein</fullName>
    </recommendedName>
</protein>
<keyword evidence="1" id="KW-0547">Nucleotide-binding</keyword>
<dbReference type="SUPFAM" id="SSF52540">
    <property type="entry name" value="P-loop containing nucleoside triphosphate hydrolases"/>
    <property type="match status" value="1"/>
</dbReference>
<dbReference type="Proteomes" id="UP000750711">
    <property type="component" value="Unassembled WGS sequence"/>
</dbReference>
<keyword evidence="5" id="KW-1185">Reference proteome</keyword>
<dbReference type="AlphaFoldDB" id="A0A9P8IIA0"/>
<dbReference type="InterPro" id="IPR010488">
    <property type="entry name" value="Zeta_toxin_domain"/>
</dbReference>
<dbReference type="InterPro" id="IPR027417">
    <property type="entry name" value="P-loop_NTPase"/>
</dbReference>